<dbReference type="RefSeq" id="WP_135496399.1">
    <property type="nucleotide sequence ID" value="NZ_SRLD01000005.1"/>
</dbReference>
<keyword evidence="2" id="KW-1185">Reference proteome</keyword>
<protein>
    <submittedName>
        <fullName evidence="1">Uncharacterized protein</fullName>
    </submittedName>
</protein>
<dbReference type="AlphaFoldDB" id="A0A4Z0PP31"/>
<sequence>MTMLNVQLEKAGFYEISWPAQEIEGTTFIRPGAWESVRVFVPHHSPEVEVYAGALQSGRLVYQGSADMVAQLTLLTNRSN</sequence>
<dbReference type="Proteomes" id="UP000297739">
    <property type="component" value="Unassembled WGS sequence"/>
</dbReference>
<gene>
    <name evidence="1" type="ORF">E5J99_03845</name>
</gene>
<evidence type="ECO:0000313" key="2">
    <source>
        <dbReference type="Proteomes" id="UP000297739"/>
    </source>
</evidence>
<reference evidence="1 2" key="1">
    <citation type="submission" date="2019-04" db="EMBL/GenBank/DDBJ databases">
        <authorList>
            <person name="Feng G."/>
            <person name="Zhang J."/>
            <person name="Zhu H."/>
        </authorList>
    </citation>
    <scope>NUCLEOTIDE SEQUENCE [LARGE SCALE GENOMIC DNA]</scope>
    <source>
        <strain evidence="1 2">JCM 17223</strain>
    </source>
</reference>
<dbReference type="OrthoDB" id="885137at2"/>
<proteinExistence type="predicted"/>
<evidence type="ECO:0000313" key="1">
    <source>
        <dbReference type="EMBL" id="TGE18886.1"/>
    </source>
</evidence>
<organism evidence="1 2">
    <name type="scientific">Hymenobacter elongatus</name>
    <dbReference type="NCBI Taxonomy" id="877208"/>
    <lineage>
        <taxon>Bacteria</taxon>
        <taxon>Pseudomonadati</taxon>
        <taxon>Bacteroidota</taxon>
        <taxon>Cytophagia</taxon>
        <taxon>Cytophagales</taxon>
        <taxon>Hymenobacteraceae</taxon>
        <taxon>Hymenobacter</taxon>
    </lineage>
</organism>
<comment type="caution">
    <text evidence="1">The sequence shown here is derived from an EMBL/GenBank/DDBJ whole genome shotgun (WGS) entry which is preliminary data.</text>
</comment>
<name>A0A4Z0PP31_9BACT</name>
<accession>A0A4Z0PP31</accession>
<dbReference type="EMBL" id="SRLD01000005">
    <property type="protein sequence ID" value="TGE18886.1"/>
    <property type="molecule type" value="Genomic_DNA"/>
</dbReference>